<accession>A0A401LH09</accession>
<dbReference type="EMBL" id="BGZJ01000001">
    <property type="protein sequence ID" value="GBO93760.1"/>
    <property type="molecule type" value="Genomic_DNA"/>
</dbReference>
<proteinExistence type="predicted"/>
<dbReference type="Proteomes" id="UP000266091">
    <property type="component" value="Unassembled WGS sequence"/>
</dbReference>
<gene>
    <name evidence="1" type="ORF">MESMUL_11140</name>
</gene>
<evidence type="ECO:0000313" key="1">
    <source>
        <dbReference type="EMBL" id="GBO93760.1"/>
    </source>
</evidence>
<evidence type="ECO:0000313" key="2">
    <source>
        <dbReference type="Proteomes" id="UP000266091"/>
    </source>
</evidence>
<comment type="caution">
    <text evidence="1">The sequence shown here is derived from an EMBL/GenBank/DDBJ whole genome shotgun (WGS) entry which is preliminary data.</text>
</comment>
<protein>
    <submittedName>
        <fullName evidence="1">Uncharacterized protein</fullName>
    </submittedName>
</protein>
<keyword evidence="2" id="KW-1185">Reference proteome</keyword>
<reference evidence="1 2" key="1">
    <citation type="journal article" date="2018" name="Int. J. Syst. Evol. Microbiol.">
        <title>Mesosutterella multiformis gen. nov., sp. nov., a member of the family Sutterellaceae and Sutterella megalosphaeroides sp. nov., isolated from human faeces.</title>
        <authorList>
            <person name="Sakamoto M."/>
            <person name="Ikeyama N."/>
            <person name="Kunihiro T."/>
            <person name="Iino T."/>
            <person name="Yuki M."/>
            <person name="Ohkuma M."/>
        </authorList>
    </citation>
    <scope>NUCLEOTIDE SEQUENCE [LARGE SCALE GENOMIC DNA]</scope>
    <source>
        <strain evidence="1 2">4NBBH2</strain>
    </source>
</reference>
<organism evidence="1 2">
    <name type="scientific">Mesosutterella multiformis</name>
    <dbReference type="NCBI Taxonomy" id="2259133"/>
    <lineage>
        <taxon>Bacteria</taxon>
        <taxon>Pseudomonadati</taxon>
        <taxon>Pseudomonadota</taxon>
        <taxon>Betaproteobacteria</taxon>
        <taxon>Burkholderiales</taxon>
        <taxon>Sutterellaceae</taxon>
        <taxon>Mesosutterella</taxon>
    </lineage>
</organism>
<dbReference type="AlphaFoldDB" id="A0A388SEA5"/>
<name>A0A388SEA5_9BURK</name>
<sequence length="150" mass="16749">MPGDGEAGAAVRAVGERVAVAAVAGREHIARAFAAGRRVRRDRGSDMPRFALMNGEGRIALQRNFSAQNRIDSRERRFGGTECRFKPQYSFSLPLDFDPDTGRIIKDEAGQMAFKRYPVNGGPETNPLYKTGYADKLSDHLRCFWHEKST</sequence>
<accession>A0A388SEA5</accession>